<evidence type="ECO:0000313" key="7">
    <source>
        <dbReference type="Proteomes" id="UP001176517"/>
    </source>
</evidence>
<dbReference type="SUPFAM" id="SSF52540">
    <property type="entry name" value="P-loop containing nucleoside triphosphate hydrolases"/>
    <property type="match status" value="1"/>
</dbReference>
<protein>
    <recommendedName>
        <fullName evidence="5">AAA+ ATPase domain-containing protein</fullName>
    </recommendedName>
</protein>
<dbReference type="GO" id="GO:0005737">
    <property type="term" value="C:cytoplasm"/>
    <property type="evidence" value="ECO:0007669"/>
    <property type="project" value="TreeGrafter"/>
</dbReference>
<comment type="similarity">
    <text evidence="3">Belongs to the AAA ATPase family.</text>
</comment>
<comment type="caution">
    <text evidence="6">The sequence shown here is derived from an EMBL/GenBank/DDBJ whole genome shotgun (WGS) entry which is preliminary data.</text>
</comment>
<dbReference type="PANTHER" id="PTHR23077:SF27">
    <property type="entry name" value="ATPASE FAMILY GENE 2 PROTEIN HOMOLOG A"/>
    <property type="match status" value="1"/>
</dbReference>
<organism evidence="6 7">
    <name type="scientific">Tilletia horrida</name>
    <dbReference type="NCBI Taxonomy" id="155126"/>
    <lineage>
        <taxon>Eukaryota</taxon>
        <taxon>Fungi</taxon>
        <taxon>Dikarya</taxon>
        <taxon>Basidiomycota</taxon>
        <taxon>Ustilaginomycotina</taxon>
        <taxon>Exobasidiomycetes</taxon>
        <taxon>Tilletiales</taxon>
        <taxon>Tilletiaceae</taxon>
        <taxon>Tilletia</taxon>
    </lineage>
</organism>
<dbReference type="InterPro" id="IPR050168">
    <property type="entry name" value="AAA_ATPase_domain"/>
</dbReference>
<feature type="region of interest" description="Disordered" evidence="4">
    <location>
        <begin position="168"/>
        <end position="188"/>
    </location>
</feature>
<dbReference type="SMART" id="SM00382">
    <property type="entry name" value="AAA"/>
    <property type="match status" value="1"/>
</dbReference>
<dbReference type="PROSITE" id="PS00674">
    <property type="entry name" value="AAA"/>
    <property type="match status" value="1"/>
</dbReference>
<evidence type="ECO:0000256" key="4">
    <source>
        <dbReference type="SAM" id="MobiDB-lite"/>
    </source>
</evidence>
<dbReference type="InterPro" id="IPR003593">
    <property type="entry name" value="AAA+_ATPase"/>
</dbReference>
<dbReference type="EMBL" id="JAPDMZ010000543">
    <property type="protein sequence ID" value="KAK0542365.1"/>
    <property type="molecule type" value="Genomic_DNA"/>
</dbReference>
<dbReference type="Pfam" id="PF00004">
    <property type="entry name" value="AAA"/>
    <property type="match status" value="1"/>
</dbReference>
<dbReference type="Gene3D" id="3.40.50.300">
    <property type="entry name" value="P-loop containing nucleotide triphosphate hydrolases"/>
    <property type="match status" value="1"/>
</dbReference>
<name>A0AAN6GIV5_9BASI</name>
<evidence type="ECO:0000256" key="1">
    <source>
        <dbReference type="ARBA" id="ARBA00022741"/>
    </source>
</evidence>
<gene>
    <name evidence="6" type="ORF">OC846_006761</name>
</gene>
<dbReference type="InterPro" id="IPR003959">
    <property type="entry name" value="ATPase_AAA_core"/>
</dbReference>
<evidence type="ECO:0000256" key="3">
    <source>
        <dbReference type="RuleBase" id="RU003651"/>
    </source>
</evidence>
<dbReference type="Proteomes" id="UP001176517">
    <property type="component" value="Unassembled WGS sequence"/>
</dbReference>
<keyword evidence="7" id="KW-1185">Reference proteome</keyword>
<dbReference type="Gene3D" id="1.10.8.60">
    <property type="match status" value="1"/>
</dbReference>
<dbReference type="InterPro" id="IPR027417">
    <property type="entry name" value="P-loop_NTPase"/>
</dbReference>
<keyword evidence="2 3" id="KW-0067">ATP-binding</keyword>
<evidence type="ECO:0000313" key="6">
    <source>
        <dbReference type="EMBL" id="KAK0542365.1"/>
    </source>
</evidence>
<evidence type="ECO:0000259" key="5">
    <source>
        <dbReference type="SMART" id="SM00382"/>
    </source>
</evidence>
<dbReference type="InterPro" id="IPR003960">
    <property type="entry name" value="ATPase_AAA_CS"/>
</dbReference>
<evidence type="ECO:0000256" key="2">
    <source>
        <dbReference type="ARBA" id="ARBA00022840"/>
    </source>
</evidence>
<dbReference type="GO" id="GO:0005524">
    <property type="term" value="F:ATP binding"/>
    <property type="evidence" value="ECO:0007669"/>
    <property type="project" value="UniProtKB-KW"/>
</dbReference>
<sequence length="459" mass="49582">MPLLAGVPLPTGVPAHQSACPAHQRACPAHQRAPCPPTCLPLSLPLPTSAPAYTSVCLLNHRRPHHQHGLGPRAEGCGPDMDSMPGTDLITVTGQGRRGAVHPSFYNATSQRSAVCMPRYCGRALVLSSHAGRVQIPPAVRINLIQTFSQPHLHVPFLLLPARPRPRPAVVDSGEDSGGEGASPAPAGPAIEAVRARPAGLDSALEELTFGFLKPLLGRGLFRSLQAPSGALLHGLPGTGKTMMAFHGLTANKIEFVYLKASDIHSKFTGVSERIIADAFDKARLAAPAVLLIDELDCVFPARSSEAGSKHPSILSQLLVELDNARAHRVALLATTNCIEDLDPALLRRLPLRIHVPLPNMAARRSVLNMWVNVKVKKHHKISDSHFNTLARLTEGELASMVDEAIFRLAYKISTAVIPKGSRRPSKLPPLTIRHFKIPASSVSRERLFTKRGRRKHSR</sequence>
<dbReference type="PANTHER" id="PTHR23077">
    <property type="entry name" value="AAA-FAMILY ATPASE"/>
    <property type="match status" value="1"/>
</dbReference>
<keyword evidence="1 3" id="KW-0547">Nucleotide-binding</keyword>
<accession>A0AAN6GIV5</accession>
<reference evidence="6" key="1">
    <citation type="journal article" date="2023" name="PhytoFront">
        <title>Draft Genome Resources of Seven Strains of Tilletia horrida, Causal Agent of Kernel Smut of Rice.</title>
        <authorList>
            <person name="Khanal S."/>
            <person name="Antony Babu S."/>
            <person name="Zhou X.G."/>
        </authorList>
    </citation>
    <scope>NUCLEOTIDE SEQUENCE</scope>
    <source>
        <strain evidence="6">TX6</strain>
    </source>
</reference>
<dbReference type="AlphaFoldDB" id="A0AAN6GIV5"/>
<feature type="domain" description="AAA+ ATPase" evidence="5">
    <location>
        <begin position="227"/>
        <end position="360"/>
    </location>
</feature>
<dbReference type="GO" id="GO:0016887">
    <property type="term" value="F:ATP hydrolysis activity"/>
    <property type="evidence" value="ECO:0007669"/>
    <property type="project" value="InterPro"/>
</dbReference>
<proteinExistence type="inferred from homology"/>